<comment type="subcellular location">
    <subcellularLocation>
        <location evidence="1">Membrane</location>
    </subcellularLocation>
</comment>
<keyword evidence="4" id="KW-0547">Nucleotide-binding</keyword>
<keyword evidence="6" id="KW-0114">cAMP</keyword>
<dbReference type="InterPro" id="IPR000595">
    <property type="entry name" value="cNMP-bd_dom"/>
</dbReference>
<reference evidence="12" key="3">
    <citation type="submission" date="2025-09" db="UniProtKB">
        <authorList>
            <consortium name="Ensembl"/>
        </authorList>
    </citation>
    <scope>IDENTIFICATION</scope>
</reference>
<evidence type="ECO:0000256" key="6">
    <source>
        <dbReference type="ARBA" id="ARBA00023149"/>
    </source>
</evidence>
<dbReference type="Gene3D" id="1.20.870.10">
    <property type="entry name" value="Son of sevenless (SoS) protein Chain: S domain 1"/>
    <property type="match status" value="1"/>
</dbReference>
<dbReference type="InterPro" id="IPR023578">
    <property type="entry name" value="Ras_GEF_dom_sf"/>
</dbReference>
<dbReference type="InterPro" id="IPR019804">
    <property type="entry name" value="Ras_G-nucl-exch_fac_CS"/>
</dbReference>
<keyword evidence="5" id="KW-0472">Membrane</keyword>
<dbReference type="CDD" id="cd00155">
    <property type="entry name" value="RasGEF"/>
    <property type="match status" value="1"/>
</dbReference>
<dbReference type="SMART" id="SM00100">
    <property type="entry name" value="cNMP"/>
    <property type="match status" value="1"/>
</dbReference>
<dbReference type="SUPFAM" id="SSF54236">
    <property type="entry name" value="Ubiquitin-like"/>
    <property type="match status" value="1"/>
</dbReference>
<reference evidence="12 13" key="1">
    <citation type="journal article" date="2021" name="G3 (Bethesda)">
        <title>Improved contiguity of the threespine stickleback genome using long-read sequencing.</title>
        <authorList>
            <person name="Nath S."/>
            <person name="Shaw D.E."/>
            <person name="White M.A."/>
        </authorList>
    </citation>
    <scope>NUCLEOTIDE SEQUENCE [LARGE SCALE GENOMIC DNA]</scope>
    <source>
        <strain evidence="12 13">Lake Benthic</strain>
    </source>
</reference>
<dbReference type="Pfam" id="PF00617">
    <property type="entry name" value="RasGEF"/>
    <property type="match status" value="1"/>
</dbReference>
<dbReference type="PRINTS" id="PR00103">
    <property type="entry name" value="CAMPKINASE"/>
</dbReference>
<name>A0AAQ4RR32_GASAC</name>
<protein>
    <submittedName>
        <fullName evidence="12">Rap guanine nucleotide exchange factor 4</fullName>
    </submittedName>
</protein>
<dbReference type="InterPro" id="IPR014710">
    <property type="entry name" value="RmlC-like_jellyroll"/>
</dbReference>
<dbReference type="SUPFAM" id="SSF51206">
    <property type="entry name" value="cAMP-binding domain-like"/>
    <property type="match status" value="1"/>
</dbReference>
<dbReference type="InterPro" id="IPR029071">
    <property type="entry name" value="Ubiquitin-like_domsf"/>
</dbReference>
<evidence type="ECO:0000256" key="3">
    <source>
        <dbReference type="ARBA" id="ARBA00022658"/>
    </source>
</evidence>
<dbReference type="PROSITE" id="PS00720">
    <property type="entry name" value="RASGEF"/>
    <property type="match status" value="1"/>
</dbReference>
<dbReference type="InterPro" id="IPR018490">
    <property type="entry name" value="cNMP-bd_dom_sf"/>
</dbReference>
<evidence type="ECO:0000313" key="13">
    <source>
        <dbReference type="Proteomes" id="UP000007635"/>
    </source>
</evidence>
<dbReference type="GeneTree" id="ENSGT00940000156075"/>
<feature type="domain" description="N-terminal Ras-GEF" evidence="11">
    <location>
        <begin position="350"/>
        <end position="470"/>
    </location>
</feature>
<dbReference type="Gene3D" id="3.10.20.90">
    <property type="entry name" value="Phosphatidylinositol 3-kinase Catalytic Subunit, Chain A, domain 1"/>
    <property type="match status" value="1"/>
</dbReference>
<sequence length="779" mass="88986">WTVQVPSEKILRAGRILRNAILSGAPHMIRDRKYHLKTYRSDGIFVVLDLQKTNRIHSDISETLQLLSTGATLYTCKPRIRSHTESFCLFYRRCCVGTELVDWQIQQSSCIHSRVQAVGLWQVLLEEGVLNHVDQELSFQDKYLFYRFLDDEQEDAPLPGEAEGKESQEELQDTLLLLSQIGPDAHMRMILRKHPSERTADDLEIIYEELLHIKALSHLSTTVKRELAGVLIFESHAKAGTVLFNQGEEGTSWYIILKGSVNVVIYGKGVVCTLHEGDDFGKLALVNDAPRAASIVLREDNCHFLTVDKEDFNRILRDVEANTVRLKEHGQDVLVLEKSLGSSRASTHGASYKVISGTPEKILEHLLEMMRLDSQFTESDDFVLTHCVFIPNGQLCPALQGSEQEKRDYTLNNKRRVIRLVMQWAAVHRDHLQEEDTSVAFLEVSIQQANTNVRVLLKVYCCDHTYTTIRVPVGASVREVVGAVADKLGSAEDLLLVGLSSAGGESGGISSVLIKWLEVTPLPEQEGSSTGPLASFELMSSKDVAYHMTSYDWELFHCVHELELLYHTFGRQNLKKTTVNLDLFLRRFNEIQFWVITEMCLCSQLSKRVQLLKKFIKIAAHCKEYRNLNAFFAVIMGLSNPAVCRLSQTWEKLPSKFKRFYGEFENLMDPSRNHRAYRLTVAKLEPPIIPFMPLLIKDMTFTHEGNRTFIDYLVNFEKMRMIANTLKIVRYCRSQAFSPDSTQASKNQAEVRTYVRQFKVIDNQRTLSQLSHRLEPRRS</sequence>
<dbReference type="Ensembl" id="ENSGACT00000034196.1">
    <property type="protein sequence ID" value="ENSGACP00000066099.1"/>
    <property type="gene ID" value="ENSGACG00000004808.2"/>
</dbReference>
<dbReference type="PANTHER" id="PTHR23113:SF175">
    <property type="entry name" value="RAP GUANINE NUCLEOTIDE EXCHANGE FACTOR 4"/>
    <property type="match status" value="1"/>
</dbReference>
<dbReference type="InterPro" id="IPR008937">
    <property type="entry name" value="Ras-like_GEF"/>
</dbReference>
<dbReference type="PANTHER" id="PTHR23113">
    <property type="entry name" value="GUANINE NUCLEOTIDE EXCHANGE FACTOR"/>
    <property type="match status" value="1"/>
</dbReference>
<dbReference type="SUPFAM" id="SSF46785">
    <property type="entry name" value="Winged helix' DNA-binding domain"/>
    <property type="match status" value="1"/>
</dbReference>
<dbReference type="GO" id="GO:0005085">
    <property type="term" value="F:guanyl-nucleotide exchange factor activity"/>
    <property type="evidence" value="ECO:0007669"/>
    <property type="project" value="UniProtKB-KW"/>
</dbReference>
<dbReference type="FunFam" id="1.10.8.1240:FF:000001">
    <property type="entry name" value="Rap guanine nucleotide exchange factor (GEF) 4"/>
    <property type="match status" value="1"/>
</dbReference>
<feature type="domain" description="DEP" evidence="10">
    <location>
        <begin position="91"/>
        <end position="150"/>
    </location>
</feature>
<reference evidence="12" key="2">
    <citation type="submission" date="2025-08" db="UniProtKB">
        <authorList>
            <consortium name="Ensembl"/>
        </authorList>
    </citation>
    <scope>IDENTIFICATION</scope>
</reference>
<dbReference type="InterPro" id="IPR000591">
    <property type="entry name" value="DEP_dom"/>
</dbReference>
<evidence type="ECO:0000259" key="11">
    <source>
        <dbReference type="PROSITE" id="PS50212"/>
    </source>
</evidence>
<evidence type="ECO:0000256" key="7">
    <source>
        <dbReference type="PROSITE-ProRule" id="PRU00168"/>
    </source>
</evidence>
<dbReference type="GO" id="GO:0030552">
    <property type="term" value="F:cAMP binding"/>
    <property type="evidence" value="ECO:0007669"/>
    <property type="project" value="UniProtKB-KW"/>
</dbReference>
<dbReference type="InterPro" id="IPR036390">
    <property type="entry name" value="WH_DNA-bd_sf"/>
</dbReference>
<evidence type="ECO:0000259" key="10">
    <source>
        <dbReference type="PROSITE" id="PS50186"/>
    </source>
</evidence>
<evidence type="ECO:0000313" key="12">
    <source>
        <dbReference type="Ensembl" id="ENSGACP00000066099.1"/>
    </source>
</evidence>
<evidence type="ECO:0000259" key="9">
    <source>
        <dbReference type="PROSITE" id="PS50042"/>
    </source>
</evidence>
<keyword evidence="13" id="KW-1185">Reference proteome</keyword>
<keyword evidence="3 7" id="KW-0344">Guanine-nucleotide releasing factor</keyword>
<dbReference type="PROSITE" id="PS50186">
    <property type="entry name" value="DEP"/>
    <property type="match status" value="1"/>
</dbReference>
<dbReference type="Gene3D" id="2.60.120.10">
    <property type="entry name" value="Jelly Rolls"/>
    <property type="match status" value="1"/>
</dbReference>
<dbReference type="GO" id="GO:0007265">
    <property type="term" value="P:Ras protein signal transduction"/>
    <property type="evidence" value="ECO:0007669"/>
    <property type="project" value="TreeGrafter"/>
</dbReference>
<dbReference type="Proteomes" id="UP000007635">
    <property type="component" value="Chromosome XVI"/>
</dbReference>
<dbReference type="FunFam" id="2.60.120.10:FF:000015">
    <property type="entry name" value="Rap guanine nucleotide exchange factor 4"/>
    <property type="match status" value="1"/>
</dbReference>
<evidence type="ECO:0000256" key="1">
    <source>
        <dbReference type="ARBA" id="ARBA00004370"/>
    </source>
</evidence>
<organism evidence="12 13">
    <name type="scientific">Gasterosteus aculeatus aculeatus</name>
    <name type="common">three-spined stickleback</name>
    <dbReference type="NCBI Taxonomy" id="481459"/>
    <lineage>
        <taxon>Eukaryota</taxon>
        <taxon>Metazoa</taxon>
        <taxon>Chordata</taxon>
        <taxon>Craniata</taxon>
        <taxon>Vertebrata</taxon>
        <taxon>Euteleostomi</taxon>
        <taxon>Actinopterygii</taxon>
        <taxon>Neopterygii</taxon>
        <taxon>Teleostei</taxon>
        <taxon>Neoteleostei</taxon>
        <taxon>Acanthomorphata</taxon>
        <taxon>Eupercaria</taxon>
        <taxon>Perciformes</taxon>
        <taxon>Cottioidei</taxon>
        <taxon>Gasterosteales</taxon>
        <taxon>Gasterosteidae</taxon>
        <taxon>Gasterosteus</taxon>
    </lineage>
</organism>
<dbReference type="PROSITE" id="PS50212">
    <property type="entry name" value="RASGEF_NTER"/>
    <property type="match status" value="1"/>
</dbReference>
<dbReference type="Gene3D" id="1.10.8.1240">
    <property type="match status" value="1"/>
</dbReference>
<evidence type="ECO:0000256" key="5">
    <source>
        <dbReference type="ARBA" id="ARBA00023136"/>
    </source>
</evidence>
<feature type="domain" description="Ras-GEF" evidence="8">
    <location>
        <begin position="540"/>
        <end position="777"/>
    </location>
</feature>
<dbReference type="Pfam" id="PF00027">
    <property type="entry name" value="cNMP_binding"/>
    <property type="match status" value="1"/>
</dbReference>
<dbReference type="SMART" id="SM00049">
    <property type="entry name" value="DEP"/>
    <property type="match status" value="1"/>
</dbReference>
<dbReference type="InterPro" id="IPR036388">
    <property type="entry name" value="WH-like_DNA-bd_sf"/>
</dbReference>
<dbReference type="Gene3D" id="1.10.10.10">
    <property type="entry name" value="Winged helix-like DNA-binding domain superfamily/Winged helix DNA-binding domain"/>
    <property type="match status" value="1"/>
</dbReference>
<dbReference type="CDD" id="cd00038">
    <property type="entry name" value="CAP_ED"/>
    <property type="match status" value="1"/>
</dbReference>
<dbReference type="InterPro" id="IPR001895">
    <property type="entry name" value="RASGEF_cat_dom"/>
</dbReference>
<proteinExistence type="predicted"/>
<feature type="domain" description="Cyclic nucleotide-binding" evidence="9">
    <location>
        <begin position="215"/>
        <end position="316"/>
    </location>
</feature>
<dbReference type="Pfam" id="PF00610">
    <property type="entry name" value="DEP"/>
    <property type="match status" value="1"/>
</dbReference>
<dbReference type="SMART" id="SM00147">
    <property type="entry name" value="RasGEF"/>
    <property type="match status" value="1"/>
</dbReference>
<dbReference type="PROSITE" id="PS50009">
    <property type="entry name" value="RASGEF_CAT"/>
    <property type="match status" value="1"/>
</dbReference>
<evidence type="ECO:0000256" key="2">
    <source>
        <dbReference type="ARBA" id="ARBA00022566"/>
    </source>
</evidence>
<evidence type="ECO:0000256" key="4">
    <source>
        <dbReference type="ARBA" id="ARBA00022741"/>
    </source>
</evidence>
<accession>A0AAQ4RR32</accession>
<dbReference type="InterPro" id="IPR036964">
    <property type="entry name" value="RASGEF_cat_dom_sf"/>
</dbReference>
<dbReference type="PROSITE" id="PS50042">
    <property type="entry name" value="CNMP_BINDING_3"/>
    <property type="match status" value="1"/>
</dbReference>
<dbReference type="CDD" id="cd04437">
    <property type="entry name" value="DEP_Epac"/>
    <property type="match status" value="1"/>
</dbReference>
<keyword evidence="2" id="KW-0116">cAMP-binding</keyword>
<dbReference type="SUPFAM" id="SSF48366">
    <property type="entry name" value="Ras GEF"/>
    <property type="match status" value="1"/>
</dbReference>
<evidence type="ECO:0000259" key="8">
    <source>
        <dbReference type="PROSITE" id="PS50009"/>
    </source>
</evidence>
<dbReference type="AlphaFoldDB" id="A0AAQ4RR32"/>
<dbReference type="FunFam" id="1.10.840.10:FF:000002">
    <property type="entry name" value="Rap guanine nucleotide exchange factor 4"/>
    <property type="match status" value="1"/>
</dbReference>
<dbReference type="Gene3D" id="1.10.840.10">
    <property type="entry name" value="Ras guanine-nucleotide exchange factors catalytic domain"/>
    <property type="match status" value="1"/>
</dbReference>
<dbReference type="GO" id="GO:0005886">
    <property type="term" value="C:plasma membrane"/>
    <property type="evidence" value="ECO:0007669"/>
    <property type="project" value="TreeGrafter"/>
</dbReference>
<dbReference type="InterPro" id="IPR000651">
    <property type="entry name" value="Ras-like_Gua-exchang_fac_N"/>
</dbReference>